<evidence type="ECO:0008006" key="3">
    <source>
        <dbReference type="Google" id="ProtNLM"/>
    </source>
</evidence>
<protein>
    <recommendedName>
        <fullName evidence="3">Ferric reductase NAD binding domain-containing protein</fullName>
    </recommendedName>
</protein>
<accession>A0A176W441</accession>
<dbReference type="AlphaFoldDB" id="A0A176W441"/>
<dbReference type="EMBL" id="LVLJ01001907">
    <property type="protein sequence ID" value="OAE27413.1"/>
    <property type="molecule type" value="Genomic_DNA"/>
</dbReference>
<sequence>MLLGVVVFGGAVVLMWMWSRRSLSKTDAALVASPEQVARPGAADLEGNQTSLLAHASIAQGPRPKISDLFEGIAGKYPGEELGVMVSGPESLQESVAEACRNRNFKYCNMHFQFYSISFDL</sequence>
<reference evidence="1" key="1">
    <citation type="submission" date="2016-03" db="EMBL/GenBank/DDBJ databases">
        <title>Mechanisms controlling the formation of the plant cell surface in tip-growing cells are functionally conserved among land plants.</title>
        <authorList>
            <person name="Honkanen S."/>
            <person name="Jones V.A."/>
            <person name="Morieri G."/>
            <person name="Champion C."/>
            <person name="Hetherington A.J."/>
            <person name="Kelly S."/>
            <person name="Saint-Marcoux D."/>
            <person name="Proust H."/>
            <person name="Prescott H."/>
            <person name="Dolan L."/>
        </authorList>
    </citation>
    <scope>NUCLEOTIDE SEQUENCE [LARGE SCALE GENOMIC DNA]</scope>
    <source>
        <tissue evidence="1">Whole gametophyte</tissue>
    </source>
</reference>
<gene>
    <name evidence="1" type="ORF">AXG93_2015s1420</name>
</gene>
<comment type="caution">
    <text evidence="1">The sequence shown here is derived from an EMBL/GenBank/DDBJ whole genome shotgun (WGS) entry which is preliminary data.</text>
</comment>
<evidence type="ECO:0000313" key="2">
    <source>
        <dbReference type="Proteomes" id="UP000077202"/>
    </source>
</evidence>
<dbReference type="Gene3D" id="3.40.50.80">
    <property type="entry name" value="Nucleotide-binding domain of ferredoxin-NADP reductase (FNR) module"/>
    <property type="match status" value="1"/>
</dbReference>
<name>A0A176W441_MARPO</name>
<evidence type="ECO:0000313" key="1">
    <source>
        <dbReference type="EMBL" id="OAE27413.1"/>
    </source>
</evidence>
<dbReference type="InterPro" id="IPR039261">
    <property type="entry name" value="FNR_nucleotide-bd"/>
</dbReference>
<dbReference type="Proteomes" id="UP000077202">
    <property type="component" value="Unassembled WGS sequence"/>
</dbReference>
<proteinExistence type="predicted"/>
<keyword evidence="2" id="KW-1185">Reference proteome</keyword>
<organism evidence="1 2">
    <name type="scientific">Marchantia polymorpha subsp. ruderalis</name>
    <dbReference type="NCBI Taxonomy" id="1480154"/>
    <lineage>
        <taxon>Eukaryota</taxon>
        <taxon>Viridiplantae</taxon>
        <taxon>Streptophyta</taxon>
        <taxon>Embryophyta</taxon>
        <taxon>Marchantiophyta</taxon>
        <taxon>Marchantiopsida</taxon>
        <taxon>Marchantiidae</taxon>
        <taxon>Marchantiales</taxon>
        <taxon>Marchantiaceae</taxon>
        <taxon>Marchantia</taxon>
    </lineage>
</organism>